<evidence type="ECO:0000313" key="1">
    <source>
        <dbReference type="EMBL" id="KXS99127.1"/>
    </source>
</evidence>
<evidence type="ECO:0000313" key="2">
    <source>
        <dbReference type="Proteomes" id="UP000070133"/>
    </source>
</evidence>
<sequence>MAATQESVAVFQAIDKADAATLRSVLKSMCKASPVCQSEAAQHLLIPPTNRKAEDVLDAFGVATPSGQRSRKPGF</sequence>
<keyword evidence="2" id="KW-1185">Reference proteome</keyword>
<dbReference type="AlphaFoldDB" id="A0A139H9K8"/>
<comment type="caution">
    <text evidence="1">The sequence shown here is derived from an EMBL/GenBank/DDBJ whole genome shotgun (WGS) entry which is preliminary data.</text>
</comment>
<dbReference type="EMBL" id="LFZN01000099">
    <property type="protein sequence ID" value="KXS99127.1"/>
    <property type="molecule type" value="Genomic_DNA"/>
</dbReference>
<gene>
    <name evidence="1" type="ORF">AC578_3537</name>
</gene>
<name>A0A139H9K8_9PEZI</name>
<organism evidence="1 2">
    <name type="scientific">Pseudocercospora eumusae</name>
    <dbReference type="NCBI Taxonomy" id="321146"/>
    <lineage>
        <taxon>Eukaryota</taxon>
        <taxon>Fungi</taxon>
        <taxon>Dikarya</taxon>
        <taxon>Ascomycota</taxon>
        <taxon>Pezizomycotina</taxon>
        <taxon>Dothideomycetes</taxon>
        <taxon>Dothideomycetidae</taxon>
        <taxon>Mycosphaerellales</taxon>
        <taxon>Mycosphaerellaceae</taxon>
        <taxon>Pseudocercospora</taxon>
    </lineage>
</organism>
<dbReference type="OrthoDB" id="5422613at2759"/>
<dbReference type="Proteomes" id="UP000070133">
    <property type="component" value="Unassembled WGS sequence"/>
</dbReference>
<accession>A0A139H9K8</accession>
<protein>
    <submittedName>
        <fullName evidence="1">Uncharacterized protein</fullName>
    </submittedName>
</protein>
<reference evidence="1 2" key="1">
    <citation type="submission" date="2015-07" db="EMBL/GenBank/DDBJ databases">
        <title>Comparative genomics of the Sigatoka disease complex on banana suggests a link between parallel evolutionary changes in Pseudocercospora fijiensis and Pseudocercospora eumusae and increased virulence on the banana host.</title>
        <authorList>
            <person name="Chang T.-C."/>
            <person name="Salvucci A."/>
            <person name="Crous P.W."/>
            <person name="Stergiopoulos I."/>
        </authorList>
    </citation>
    <scope>NUCLEOTIDE SEQUENCE [LARGE SCALE GENOMIC DNA]</scope>
    <source>
        <strain evidence="1 2">CBS 114824</strain>
    </source>
</reference>
<proteinExistence type="predicted"/>